<dbReference type="GO" id="GO:0047372">
    <property type="term" value="F:monoacylglycerol lipase activity"/>
    <property type="evidence" value="ECO:0007669"/>
    <property type="project" value="TreeGrafter"/>
</dbReference>
<dbReference type="eggNOG" id="KOG4372">
    <property type="taxonomic scope" value="Eukaryota"/>
</dbReference>
<reference evidence="5 6" key="1">
    <citation type="journal article" date="2012" name="Eukaryot. Cell">
        <title>Draft genome sequence of Wickerhamomyces ciferrii NRRL Y-1031 F-60-10.</title>
        <authorList>
            <person name="Schneider J."/>
            <person name="Andrea H."/>
            <person name="Blom J."/>
            <person name="Jaenicke S."/>
            <person name="Ruckert C."/>
            <person name="Schorsch C."/>
            <person name="Szczepanowski R."/>
            <person name="Farwick M."/>
            <person name="Goesmann A."/>
            <person name="Puhler A."/>
            <person name="Schaffer S."/>
            <person name="Tauch A."/>
            <person name="Kohler T."/>
            <person name="Brinkrolf K."/>
        </authorList>
    </citation>
    <scope>NUCLEOTIDE SEQUENCE [LARGE SCALE GENOMIC DNA]</scope>
    <source>
        <strain evidence="6">ATCC 14091 / BCRC 22168 / CBS 111 / JCM 3599 / NBRC 0793 / NRRL Y-1031 F-60-10</strain>
    </source>
</reference>
<sequence length="808" mass="92455">MEPSKWRLGTTFSSFSSSSEPTSPTSSSGDKSSNLLNGRLVEGNLLYRHQGQLSIGQINRFIVQYDTKTVHSMIEEDEGGKYLWIRVRNVEFQFFRPIYFTGPFSFYIDVTPYNFDHKQNFDEPIEFNNDIKPGQSFKAKLRINDNSFVENGVYQWTIDVVSQLAMTTKFILHYDFMIGYDYKLLRKVGQDTKPPEDYDSVISVQVQDTKELWTKPPRLPDAPVHLVVITHGIFSNVGADMLYIKEKIEKVTKAADKSNVIVRGYDGNVGKSEKGIRFLGKRVAKFVLDLCDNSKYRIDRISFVGHSLGGPVQAYAIAYIVISRPDFFKNIQPINFVNLAGPFLGILSEFPIAISLALDIGALGRTGRDLTLSHRFPSLIKKRNNKETDKEDIEINRKLTSKPILEVILDMAHETFESFQNRTVYANAINDGIVPLRTSALLYLDWKGLGDINKLKKKFEEETIGQMEEQRGQHVKKGSVGEIPEYANDDMELQKSKPKLEKTDTDLSYVTASNIDPNEEHVNVSDTNLRKPKFIEPEKTTKTSSSLKNQVGKTNNPEPSRPSTSSLIKRSTVLFTNSPKKLSKRKKIKKYVRIQTRSKDKPTGQKSPNETKKKKINNVANDNPKEDDEEAEEEWIDVQKGDDEMDDYNIPPAASTFLSAANVMLSPPPNQDYLMNPDKRAPSIFHDKRYNFDDLPPPHYTSKINLLKNHRTFKNFIKRDKNAIEEKIARSWHKDMEWRKILVTLKPDAHNNIAVRRKYSNAFGWEVIDHLVENHFGDEAAEKEKIFMRKILEAKTDSFNTKLSNGLQ</sequence>
<dbReference type="Pfam" id="PF05057">
    <property type="entry name" value="DUF676"/>
    <property type="match status" value="1"/>
</dbReference>
<dbReference type="InterPro" id="IPR007751">
    <property type="entry name" value="DUF676_lipase-like"/>
</dbReference>
<dbReference type="EC" id="3.1.-.-" evidence="5"/>
<feature type="compositionally biased region" description="Basic residues" evidence="3">
    <location>
        <begin position="581"/>
        <end position="592"/>
    </location>
</feature>
<accession>K0KF42</accession>
<dbReference type="EMBL" id="CAIF01000007">
    <property type="protein sequence ID" value="CCH40832.1"/>
    <property type="molecule type" value="Genomic_DNA"/>
</dbReference>
<evidence type="ECO:0000313" key="5">
    <source>
        <dbReference type="EMBL" id="CCH40832.1"/>
    </source>
</evidence>
<evidence type="ECO:0000256" key="2">
    <source>
        <dbReference type="ARBA" id="ARBA00022963"/>
    </source>
</evidence>
<dbReference type="Gene3D" id="3.40.50.1820">
    <property type="entry name" value="alpha/beta hydrolase"/>
    <property type="match status" value="1"/>
</dbReference>
<evidence type="ECO:0000313" key="6">
    <source>
        <dbReference type="Proteomes" id="UP000009328"/>
    </source>
</evidence>
<dbReference type="PANTHER" id="PTHR12482:SF62">
    <property type="entry name" value="LIPASE ROG1-RELATED"/>
    <property type="match status" value="1"/>
</dbReference>
<feature type="region of interest" description="Disordered" evidence="3">
    <location>
        <begin position="1"/>
        <end position="35"/>
    </location>
</feature>
<dbReference type="PANTHER" id="PTHR12482">
    <property type="entry name" value="LIPASE ROG1-RELATED-RELATED"/>
    <property type="match status" value="1"/>
</dbReference>
<dbReference type="Proteomes" id="UP000009328">
    <property type="component" value="Unassembled WGS sequence"/>
</dbReference>
<comment type="caution">
    <text evidence="5">The sequence shown here is derived from an EMBL/GenBank/DDBJ whole genome shotgun (WGS) entry which is preliminary data.</text>
</comment>
<proteinExistence type="inferred from homology"/>
<gene>
    <name evidence="5" type="ORF">BN7_366</name>
</gene>
<organism evidence="5 6">
    <name type="scientific">Wickerhamomyces ciferrii (strain ATCC 14091 / BCRC 22168 / CBS 111 / JCM 3599 / NBRC 0793 / NRRL Y-1031 F-60-10)</name>
    <name type="common">Yeast</name>
    <name type="synonym">Pichia ciferrii</name>
    <dbReference type="NCBI Taxonomy" id="1206466"/>
    <lineage>
        <taxon>Eukaryota</taxon>
        <taxon>Fungi</taxon>
        <taxon>Dikarya</taxon>
        <taxon>Ascomycota</taxon>
        <taxon>Saccharomycotina</taxon>
        <taxon>Saccharomycetes</taxon>
        <taxon>Phaffomycetales</taxon>
        <taxon>Wickerhamomycetaceae</taxon>
        <taxon>Wickerhamomyces</taxon>
    </lineage>
</organism>
<keyword evidence="6" id="KW-1185">Reference proteome</keyword>
<dbReference type="STRING" id="1206466.K0KF42"/>
<feature type="domain" description="DUF676" evidence="4">
    <location>
        <begin position="223"/>
        <end position="438"/>
    </location>
</feature>
<feature type="compositionally biased region" description="Polar residues" evidence="3">
    <location>
        <begin position="542"/>
        <end position="579"/>
    </location>
</feature>
<evidence type="ECO:0000256" key="3">
    <source>
        <dbReference type="SAM" id="MobiDB-lite"/>
    </source>
</evidence>
<protein>
    <submittedName>
        <fullName evidence="5">Lipase</fullName>
        <ecNumber evidence="5">3.1.-.-</ecNumber>
    </submittedName>
</protein>
<keyword evidence="5" id="KW-0378">Hydrolase</keyword>
<dbReference type="InterPro" id="IPR029058">
    <property type="entry name" value="AB_hydrolase_fold"/>
</dbReference>
<keyword evidence="2" id="KW-0442">Lipid degradation</keyword>
<keyword evidence="2" id="KW-0443">Lipid metabolism</keyword>
<evidence type="ECO:0000256" key="1">
    <source>
        <dbReference type="ARBA" id="ARBA00007920"/>
    </source>
</evidence>
<dbReference type="InParanoid" id="K0KF42"/>
<dbReference type="HOGENOM" id="CLU_007367_1_0_1"/>
<dbReference type="InterPro" id="IPR044294">
    <property type="entry name" value="Lipase-like"/>
</dbReference>
<evidence type="ECO:0000259" key="4">
    <source>
        <dbReference type="Pfam" id="PF05057"/>
    </source>
</evidence>
<name>K0KF42_WICCF</name>
<dbReference type="SUPFAM" id="SSF53474">
    <property type="entry name" value="alpha/beta-Hydrolases"/>
    <property type="match status" value="1"/>
</dbReference>
<dbReference type="InterPro" id="IPR016445">
    <property type="entry name" value="Rog1_fam"/>
</dbReference>
<dbReference type="FunCoup" id="K0KF42">
    <property type="interactions" value="12"/>
</dbReference>
<comment type="similarity">
    <text evidence="1">Belongs to the putative lipase ROG1 family.</text>
</comment>
<feature type="region of interest" description="Disordered" evidence="3">
    <location>
        <begin position="518"/>
        <end position="633"/>
    </location>
</feature>
<dbReference type="GO" id="GO:0016042">
    <property type="term" value="P:lipid catabolic process"/>
    <property type="evidence" value="ECO:0007669"/>
    <property type="project" value="UniProtKB-KW"/>
</dbReference>
<feature type="compositionally biased region" description="Low complexity" evidence="3">
    <location>
        <begin position="10"/>
        <end position="28"/>
    </location>
</feature>
<dbReference type="AlphaFoldDB" id="K0KF42"/>
<dbReference type="PIRSF" id="PIRSF005412">
    <property type="entry name" value="UCP005412_abhydr"/>
    <property type="match status" value="1"/>
</dbReference>